<dbReference type="CDD" id="cd07821">
    <property type="entry name" value="PYR_PYL_RCAR_like"/>
    <property type="match status" value="1"/>
</dbReference>
<dbReference type="InterPro" id="IPR019587">
    <property type="entry name" value="Polyketide_cyclase/dehydratase"/>
</dbReference>
<dbReference type="Proteomes" id="UP000324701">
    <property type="component" value="Unassembled WGS sequence"/>
</dbReference>
<dbReference type="Gene3D" id="3.30.530.20">
    <property type="match status" value="1"/>
</dbReference>
<comment type="caution">
    <text evidence="2">The sequence shown here is derived from an EMBL/GenBank/DDBJ whole genome shotgun (WGS) entry which is preliminary data.</text>
</comment>
<dbReference type="RefSeq" id="WP_149653039.1">
    <property type="nucleotide sequence ID" value="NZ_VTZN01000021.1"/>
</dbReference>
<protein>
    <recommendedName>
        <fullName evidence="1">Serine aminopeptidase S33 domain-containing protein</fullName>
    </recommendedName>
</protein>
<accession>A0A5B1BSZ8</accession>
<dbReference type="SUPFAM" id="SSF55961">
    <property type="entry name" value="Bet v1-like"/>
    <property type="match status" value="1"/>
</dbReference>
<dbReference type="InterPro" id="IPR022742">
    <property type="entry name" value="Hydrolase_4"/>
</dbReference>
<dbReference type="InterPro" id="IPR029058">
    <property type="entry name" value="AB_hydrolase_fold"/>
</dbReference>
<dbReference type="InterPro" id="IPR023393">
    <property type="entry name" value="START-like_dom_sf"/>
</dbReference>
<dbReference type="SUPFAM" id="SSF53474">
    <property type="entry name" value="alpha/beta-Hydrolases"/>
    <property type="match status" value="1"/>
</dbReference>
<evidence type="ECO:0000313" key="2">
    <source>
        <dbReference type="EMBL" id="KAA1251171.1"/>
    </source>
</evidence>
<dbReference type="OrthoDB" id="4459835at2"/>
<proteinExistence type="predicted"/>
<gene>
    <name evidence="2" type="ORF">F0Q45_05835</name>
</gene>
<reference evidence="2 3" key="1">
    <citation type="submission" date="2019-09" db="EMBL/GenBank/DDBJ databases">
        <title>Report of infection by Mycobacterium simiae a patient suffering from pulmonary tuberculosis.</title>
        <authorList>
            <person name="Mohanty P.S."/>
            <person name="Bansal A.K."/>
            <person name="Singh H."/>
            <person name="Sharma S."/>
            <person name="Patil S.A."/>
            <person name="Upadhaya P."/>
            <person name="Singh P.K."/>
            <person name="Kumar D."/>
            <person name="Kumar S."/>
            <person name="Singh R.K."/>
            <person name="Chaudhary B."/>
        </authorList>
    </citation>
    <scope>NUCLEOTIDE SEQUENCE [LARGE SCALE GENOMIC DNA]</scope>
    <source>
        <strain evidence="2 3">JAL-560-SIM</strain>
    </source>
</reference>
<sequence>MATYTRSTVWTGEEHPRHRVQATTLTVADGGRFRVTRVGDGHGVPVVMVPGMFDNRRLYLWADGGGLAVMLADNGFDAWIVERRGTGGITAAAGTRAGWEQLVYVDMPAVQELVAAANDRPAFWIGHSFGGVALARAVAETMQQTQLAGLVLFNAAIDIPLLANPIVAATVRGRIWGGSFPARRLRLGPENEPVAALQDAICWGRAERSWGELSESLSMVDLPVLAFTAPRDVIAPPSRCDRLANLFASTDRRVQSAGRRQGFGRNHTHESTLLHPAAAADVFPFLQDWLTTRTGEFPSVNTDTLDSTRRHRLDYTVEFDAPAVRVFEVLSRKWSTLWPVRQRRVRDGLDRCEPDGLRSVRAQRVLGLWPIQEEIVGYRPCRLIEYRVVRGPVRNHIGRIELVDRPDGGTRLHYRIDFDTPPWLPGYLVAAAIDRTWRRWSLLRLHRAVAHNTQLRGTGMGK</sequence>
<dbReference type="AlphaFoldDB" id="A0A5B1BSZ8"/>
<keyword evidence="3" id="KW-1185">Reference proteome</keyword>
<dbReference type="Pfam" id="PF12146">
    <property type="entry name" value="Hydrolase_4"/>
    <property type="match status" value="1"/>
</dbReference>
<dbReference type="PANTHER" id="PTHR11005">
    <property type="entry name" value="LYSOSOMAL ACID LIPASE-RELATED"/>
    <property type="match status" value="1"/>
</dbReference>
<evidence type="ECO:0000313" key="3">
    <source>
        <dbReference type="Proteomes" id="UP000324701"/>
    </source>
</evidence>
<evidence type="ECO:0000259" key="1">
    <source>
        <dbReference type="Pfam" id="PF12146"/>
    </source>
</evidence>
<dbReference type="Gene3D" id="3.40.50.1820">
    <property type="entry name" value="alpha/beta hydrolase"/>
    <property type="match status" value="1"/>
</dbReference>
<feature type="domain" description="Serine aminopeptidase S33" evidence="1">
    <location>
        <begin position="67"/>
        <end position="171"/>
    </location>
</feature>
<dbReference type="Pfam" id="PF10604">
    <property type="entry name" value="Polyketide_cyc2"/>
    <property type="match status" value="1"/>
</dbReference>
<organism evidence="2 3">
    <name type="scientific">Mycobacterium simiae</name>
    <name type="common">Mycobacterium habana</name>
    <dbReference type="NCBI Taxonomy" id="1784"/>
    <lineage>
        <taxon>Bacteria</taxon>
        <taxon>Bacillati</taxon>
        <taxon>Actinomycetota</taxon>
        <taxon>Actinomycetes</taxon>
        <taxon>Mycobacteriales</taxon>
        <taxon>Mycobacteriaceae</taxon>
        <taxon>Mycobacterium</taxon>
        <taxon>Mycobacterium simiae complex</taxon>
    </lineage>
</organism>
<dbReference type="EMBL" id="VTZN01000021">
    <property type="protein sequence ID" value="KAA1251171.1"/>
    <property type="molecule type" value="Genomic_DNA"/>
</dbReference>
<name>A0A5B1BSZ8_MYCSI</name>